<feature type="region of interest" description="Disordered" evidence="1">
    <location>
        <begin position="104"/>
        <end position="124"/>
    </location>
</feature>
<evidence type="ECO:0000256" key="1">
    <source>
        <dbReference type="SAM" id="MobiDB-lite"/>
    </source>
</evidence>
<dbReference type="Proteomes" id="UP000075243">
    <property type="component" value="Unassembled WGS sequence"/>
</dbReference>
<protein>
    <submittedName>
        <fullName evidence="2">Uncharacterized protein</fullName>
    </submittedName>
</protein>
<dbReference type="EMBL" id="KQ483538">
    <property type="protein sequence ID" value="KYP47073.1"/>
    <property type="molecule type" value="Genomic_DNA"/>
</dbReference>
<organism evidence="2 3">
    <name type="scientific">Cajanus cajan</name>
    <name type="common">Pigeon pea</name>
    <name type="synonym">Cajanus indicus</name>
    <dbReference type="NCBI Taxonomy" id="3821"/>
    <lineage>
        <taxon>Eukaryota</taxon>
        <taxon>Viridiplantae</taxon>
        <taxon>Streptophyta</taxon>
        <taxon>Embryophyta</taxon>
        <taxon>Tracheophyta</taxon>
        <taxon>Spermatophyta</taxon>
        <taxon>Magnoliopsida</taxon>
        <taxon>eudicotyledons</taxon>
        <taxon>Gunneridae</taxon>
        <taxon>Pentapetalae</taxon>
        <taxon>rosids</taxon>
        <taxon>fabids</taxon>
        <taxon>Fabales</taxon>
        <taxon>Fabaceae</taxon>
        <taxon>Papilionoideae</taxon>
        <taxon>50 kb inversion clade</taxon>
        <taxon>NPAAA clade</taxon>
        <taxon>indigoferoid/millettioid clade</taxon>
        <taxon>Phaseoleae</taxon>
        <taxon>Cajanus</taxon>
    </lineage>
</organism>
<feature type="compositionally biased region" description="Low complexity" evidence="1">
    <location>
        <begin position="111"/>
        <end position="124"/>
    </location>
</feature>
<feature type="region of interest" description="Disordered" evidence="1">
    <location>
        <begin position="54"/>
        <end position="83"/>
    </location>
</feature>
<dbReference type="OMA" id="EYIPNAP"/>
<evidence type="ECO:0000313" key="3">
    <source>
        <dbReference type="Proteomes" id="UP000075243"/>
    </source>
</evidence>
<feature type="non-terminal residue" evidence="2">
    <location>
        <position position="1"/>
    </location>
</feature>
<gene>
    <name evidence="2" type="ORF">KK1_031302</name>
</gene>
<evidence type="ECO:0000313" key="2">
    <source>
        <dbReference type="EMBL" id="KYP47073.1"/>
    </source>
</evidence>
<sequence length="124" mass="13418">KLSMPSPFKSKALIMALHSLVDLDSPNLWSILFKALGVMKPERSVSYKSKASLKSFNLSSSPTSSMSFTKSSKHSNPSPSESKASIAISASFNRTSPPKRFLCSDAEILPSPSSSKYSVSEGWK</sequence>
<accession>A0A151RX01</accession>
<reference evidence="2" key="1">
    <citation type="journal article" date="2012" name="Nat. Biotechnol.">
        <title>Draft genome sequence of pigeonpea (Cajanus cajan), an orphan legume crop of resource-poor farmers.</title>
        <authorList>
            <person name="Varshney R.K."/>
            <person name="Chen W."/>
            <person name="Li Y."/>
            <person name="Bharti A.K."/>
            <person name="Saxena R.K."/>
            <person name="Schlueter J.A."/>
            <person name="Donoghue M.T."/>
            <person name="Azam S."/>
            <person name="Fan G."/>
            <person name="Whaley A.M."/>
            <person name="Farmer A.D."/>
            <person name="Sheridan J."/>
            <person name="Iwata A."/>
            <person name="Tuteja R."/>
            <person name="Penmetsa R.V."/>
            <person name="Wu W."/>
            <person name="Upadhyaya H.D."/>
            <person name="Yang S.P."/>
            <person name="Shah T."/>
            <person name="Saxena K.B."/>
            <person name="Michael T."/>
            <person name="McCombie W.R."/>
            <person name="Yang B."/>
            <person name="Zhang G."/>
            <person name="Yang H."/>
            <person name="Wang J."/>
            <person name="Spillane C."/>
            <person name="Cook D.R."/>
            <person name="May G.D."/>
            <person name="Xu X."/>
            <person name="Jackson S.A."/>
        </authorList>
    </citation>
    <scope>NUCLEOTIDE SEQUENCE [LARGE SCALE GENOMIC DNA]</scope>
</reference>
<name>A0A151RX01_CAJCA</name>
<dbReference type="Gramene" id="C.cajan_29178.t">
    <property type="protein sequence ID" value="C.cajan_29178.t.cds1"/>
    <property type="gene ID" value="C.cajan_29178"/>
</dbReference>
<keyword evidence="3" id="KW-1185">Reference proteome</keyword>
<dbReference type="AlphaFoldDB" id="A0A151RX01"/>
<proteinExistence type="predicted"/>